<dbReference type="Proteomes" id="UP000244867">
    <property type="component" value="Unassembled WGS sequence"/>
</dbReference>
<dbReference type="RefSeq" id="WP_108345600.1">
    <property type="nucleotide sequence ID" value="NZ_PYXZ01000008.1"/>
</dbReference>
<keyword evidence="2" id="KW-1185">Reference proteome</keyword>
<protein>
    <submittedName>
        <fullName evidence="1">Uncharacterized protein</fullName>
    </submittedName>
</protein>
<proteinExistence type="predicted"/>
<name>A0A2R7YTL3_9ACTN</name>
<dbReference type="EMBL" id="PYXZ01000008">
    <property type="protein sequence ID" value="PUA79737.1"/>
    <property type="molecule type" value="Genomic_DNA"/>
</dbReference>
<evidence type="ECO:0000313" key="1">
    <source>
        <dbReference type="EMBL" id="PUA79737.1"/>
    </source>
</evidence>
<comment type="caution">
    <text evidence="1">The sequence shown here is derived from an EMBL/GenBank/DDBJ whole genome shotgun (WGS) entry which is preliminary data.</text>
</comment>
<evidence type="ECO:0000313" key="2">
    <source>
        <dbReference type="Proteomes" id="UP000244867"/>
    </source>
</evidence>
<dbReference type="AlphaFoldDB" id="A0A2R7YTL3"/>
<organism evidence="1 2">
    <name type="scientific">Nocardioides currus</name>
    <dbReference type="NCBI Taxonomy" id="2133958"/>
    <lineage>
        <taxon>Bacteria</taxon>
        <taxon>Bacillati</taxon>
        <taxon>Actinomycetota</taxon>
        <taxon>Actinomycetes</taxon>
        <taxon>Propionibacteriales</taxon>
        <taxon>Nocardioidaceae</taxon>
        <taxon>Nocardioides</taxon>
    </lineage>
</organism>
<sequence>MLPRFEVVRRLRPIDLIRPGAEVEVEVGRPVPVEVAAPYAAIVVEPGDEAAAAFHLGGLRLGMRLVDDVVTLSITGGERSREPRSRRHGRVATAPSRVALTLTGTHLTALTEEEGRWVARGRHDLRDDLDSRDPDALAALRVETHGARAHAGPFGQLGLRDIRLVTERDGTPLRDGSALLLSATSAGPGFFDTAHTSVWSLDPETLALEHRSDLFFRRPDRPGVYGDHATHVVRDGDAWLVATSTWGDFRQDDPDRTVRATLARTATDVLSGTHVLDTVELRLPTDGFTSVGTWDPHLVHTGDEWLVGFASARKFFRFHPALASGPTLDELVLRGAATDRKATEGTTVLRIGDEWRVLASDGRDGRRGQRMRYPVFDLAMTEVGELEAAYPTNLPWPTLVDTERGWLMVTFNGAPATGPLVGYGTHGDVVVQREAGRV</sequence>
<accession>A0A2R7YTL3</accession>
<gene>
    <name evidence="1" type="ORF">C7S10_16745</name>
</gene>
<dbReference type="OrthoDB" id="3654766at2"/>
<reference evidence="1 2" key="1">
    <citation type="submission" date="2018-03" db="EMBL/GenBank/DDBJ databases">
        <authorList>
            <person name="Keele B.F."/>
        </authorList>
    </citation>
    <scope>NUCLEOTIDE SEQUENCE [LARGE SCALE GENOMIC DNA]</scope>
    <source>
        <strain evidence="1 2">IB-3</strain>
    </source>
</reference>